<evidence type="ECO:0000313" key="4">
    <source>
        <dbReference type="EMBL" id="PIT96390.1"/>
    </source>
</evidence>
<dbReference type="Gene3D" id="2.115.10.20">
    <property type="entry name" value="Glycosyl hydrolase domain, family 43"/>
    <property type="match status" value="1"/>
</dbReference>
<dbReference type="SUPFAM" id="SSF75005">
    <property type="entry name" value="Arabinanase/levansucrase/invertase"/>
    <property type="match status" value="1"/>
</dbReference>
<evidence type="ECO:0000256" key="2">
    <source>
        <dbReference type="ARBA" id="ARBA00022679"/>
    </source>
</evidence>
<comment type="caution">
    <text evidence="4">The sequence shown here is derived from an EMBL/GenBank/DDBJ whole genome shotgun (WGS) entry which is preliminary data.</text>
</comment>
<reference evidence="5" key="1">
    <citation type="submission" date="2017-09" db="EMBL/GenBank/DDBJ databases">
        <title>Depth-based differentiation of microbial function through sediment-hosted aquifers and enrichment of novel symbionts in the deep terrestrial subsurface.</title>
        <authorList>
            <person name="Probst A.J."/>
            <person name="Ladd B."/>
            <person name="Jarett J.K."/>
            <person name="Geller-Mcgrath D.E."/>
            <person name="Sieber C.M.K."/>
            <person name="Emerson J.B."/>
            <person name="Anantharaman K."/>
            <person name="Thomas B.C."/>
            <person name="Malmstrom R."/>
            <person name="Stieglmeier M."/>
            <person name="Klingl A."/>
            <person name="Woyke T."/>
            <person name="Ryan C.M."/>
            <person name="Banfield J.F."/>
        </authorList>
    </citation>
    <scope>NUCLEOTIDE SEQUENCE [LARGE SCALE GENOMIC DNA]</scope>
</reference>
<sequence length="344" mass="39550">MIKVKKHGVVLSPTTRFFEDRSVLNPGILQEGRSVHMVYRAINKDYMSSLGYARFNGATHLDDRLDKPFMEATAQYESHGMEDPRITQIDNEIYLIYVAHDGRNAQIAYAYGHDLFHLKRGGLIGPKIRYSAAAKLFNKKELKDDYLFFEAFYKNYAGTDVLIWEKDGVLFPEKIRGKFVLTHRILPDIQIVSCKDFSELKSTAFWKDYIKNLHKFVVLENKYRFEERHIGGGAPPIKTKHGWLMLYHGVEESNAGRIYHAAAALFDLKNPKKLISRLPYPLFSPEKDFELKGHVDSVVFPTGTAQFGDKLYIYYGAADSHIAVASVNLDDLLDELLRYKTNQR</sequence>
<keyword evidence="1" id="KW-0328">Glycosyltransferase</keyword>
<dbReference type="PANTHER" id="PTHR34106">
    <property type="entry name" value="GLYCOSIDASE"/>
    <property type="match status" value="1"/>
</dbReference>
<dbReference type="InterPro" id="IPR007184">
    <property type="entry name" value="Mannoside_phosphorylase"/>
</dbReference>
<dbReference type="EMBL" id="PFAM01000004">
    <property type="protein sequence ID" value="PIT96390.1"/>
    <property type="molecule type" value="Genomic_DNA"/>
</dbReference>
<dbReference type="PANTHER" id="PTHR34106:SF5">
    <property type="entry name" value="GLYCOSIDASE"/>
    <property type="match status" value="1"/>
</dbReference>
<protein>
    <submittedName>
        <fullName evidence="4">Pesticidal protein Cry7Aa</fullName>
    </submittedName>
</protein>
<dbReference type="Proteomes" id="UP000228533">
    <property type="component" value="Unassembled WGS sequence"/>
</dbReference>
<evidence type="ECO:0000256" key="1">
    <source>
        <dbReference type="ARBA" id="ARBA00022676"/>
    </source>
</evidence>
<dbReference type="GO" id="GO:0016757">
    <property type="term" value="F:glycosyltransferase activity"/>
    <property type="evidence" value="ECO:0007669"/>
    <property type="project" value="UniProtKB-KW"/>
</dbReference>
<organism evidence="4 5">
    <name type="scientific">Candidatus Falkowbacteria bacterium CG10_big_fil_rev_8_21_14_0_10_37_14</name>
    <dbReference type="NCBI Taxonomy" id="1974561"/>
    <lineage>
        <taxon>Bacteria</taxon>
        <taxon>Candidatus Falkowiibacteriota</taxon>
    </lineage>
</organism>
<keyword evidence="2" id="KW-0808">Transferase</keyword>
<gene>
    <name evidence="4" type="ORF">COT94_00305</name>
</gene>
<dbReference type="CDD" id="cd18614">
    <property type="entry name" value="GH130"/>
    <property type="match status" value="1"/>
</dbReference>
<evidence type="ECO:0000313" key="5">
    <source>
        <dbReference type="Proteomes" id="UP000228533"/>
    </source>
</evidence>
<dbReference type="Pfam" id="PF04041">
    <property type="entry name" value="Glyco_hydro_130"/>
    <property type="match status" value="1"/>
</dbReference>
<accession>A0A2M6WUD3</accession>
<name>A0A2M6WUD3_9BACT</name>
<evidence type="ECO:0000256" key="3">
    <source>
        <dbReference type="ARBA" id="ARBA00024356"/>
    </source>
</evidence>
<dbReference type="PIRSF" id="PIRSF016202">
    <property type="entry name" value="PH1107"/>
    <property type="match status" value="1"/>
</dbReference>
<dbReference type="InterPro" id="IPR023296">
    <property type="entry name" value="Glyco_hydro_beta-prop_sf"/>
</dbReference>
<dbReference type="AlphaFoldDB" id="A0A2M6WUD3"/>
<proteinExistence type="inferred from homology"/>
<comment type="similarity">
    <text evidence="3">Belongs to the glycosyl hydrolase 130 family.</text>
</comment>